<keyword evidence="2" id="KW-1185">Reference proteome</keyword>
<evidence type="ECO:0000313" key="1">
    <source>
        <dbReference type="Ensembl" id="ENSLACP00000002286.1"/>
    </source>
</evidence>
<proteinExistence type="predicted"/>
<accession>H2ZY15</accession>
<reference evidence="1" key="2">
    <citation type="submission" date="2025-08" db="UniProtKB">
        <authorList>
            <consortium name="Ensembl"/>
        </authorList>
    </citation>
    <scope>IDENTIFICATION</scope>
</reference>
<dbReference type="Bgee" id="ENSLACG00000002042">
    <property type="expression patterns" value="Expressed in muscle tissue"/>
</dbReference>
<dbReference type="EMBL" id="AFYH01122993">
    <property type="status" value="NOT_ANNOTATED_CDS"/>
    <property type="molecule type" value="Genomic_DNA"/>
</dbReference>
<dbReference type="InParanoid" id="H2ZY15"/>
<dbReference type="FunCoup" id="H2ZY15">
    <property type="interactions" value="934"/>
</dbReference>
<dbReference type="eggNOG" id="ENOG502QS6T">
    <property type="taxonomic scope" value="Eukaryota"/>
</dbReference>
<dbReference type="Ensembl" id="ENSLACT00000002304.1">
    <property type="protein sequence ID" value="ENSLACP00000002286.1"/>
    <property type="gene ID" value="ENSLACG00000002042.1"/>
</dbReference>
<name>H2ZY15_LATCH</name>
<dbReference type="GeneTree" id="ENSGT00950000182812"/>
<evidence type="ECO:0008006" key="3">
    <source>
        <dbReference type="Google" id="ProtNLM"/>
    </source>
</evidence>
<dbReference type="PANTHER" id="PTHR45913:SF5">
    <property type="entry name" value="GENERAL TRANSCRIPTION FACTOR II-I REPEAT DOMAIN-CONTAINING PROTEIN 2A-LIKE PROTEIN"/>
    <property type="match status" value="1"/>
</dbReference>
<dbReference type="OMA" id="FFVESAN"/>
<dbReference type="HOGENOM" id="CLU_021316_5_1_1"/>
<sequence length="481" mass="54945">FQDQWTEKYFVIKKDGKPLCLLCKKNYNIKRHYETKHAAYDQYVGEQRKRRVESLHKELTTQQSFFRKSGEVNEAATHASLVAAYEIAKHRKTFSDDEFLKNCMLRIAAIACPEKKSAFANVSLSRMTIGQRVEDIATDIQSQLFITFSLVLDDNTDIEPTAQLLIFVCGVMEEFEISEELLALISLKDRTRGHDIFEMVCDEMERNGLRWPRLVGVTTDGAPCMTGEVSGLVGLIKKRGKEIGCSEIINYHCIIIHQEAIVSSVINLEGVMDTVVECVNFIKSKRKDHHLPQLTDEAWLCDLSFLVDVIGHLNDLNLKLQGQGHFASAMFDHIKAFERRIKLLQKHLSKGNFTHFSAYKELSVKLQEAGGILPRFTSKEEFERRFQDFQSHENELILFADPFSFDIVCAPGNMQLELIELQESSQFKAEYQSQNLAQFCANLPAASFLHLRAHVLRIASLFGSTYVCEKTFSLLNHNKSE</sequence>
<dbReference type="PANTHER" id="PTHR45913">
    <property type="entry name" value="EPM2A-INTERACTING PROTEIN 1"/>
    <property type="match status" value="1"/>
</dbReference>
<dbReference type="Proteomes" id="UP000008672">
    <property type="component" value="Unassembled WGS sequence"/>
</dbReference>
<dbReference type="AlphaFoldDB" id="H2ZY15"/>
<organism evidence="1 2">
    <name type="scientific">Latimeria chalumnae</name>
    <name type="common">Coelacanth</name>
    <dbReference type="NCBI Taxonomy" id="7897"/>
    <lineage>
        <taxon>Eukaryota</taxon>
        <taxon>Metazoa</taxon>
        <taxon>Chordata</taxon>
        <taxon>Craniata</taxon>
        <taxon>Vertebrata</taxon>
        <taxon>Euteleostomi</taxon>
        <taxon>Coelacanthiformes</taxon>
        <taxon>Coelacanthidae</taxon>
        <taxon>Latimeria</taxon>
    </lineage>
</organism>
<protein>
    <recommendedName>
        <fullName evidence="3">SPIN-DOC-like zinc-finger domain-containing protein</fullName>
    </recommendedName>
</protein>
<reference evidence="2" key="1">
    <citation type="submission" date="2011-08" db="EMBL/GenBank/DDBJ databases">
        <title>The draft genome of Latimeria chalumnae.</title>
        <authorList>
            <person name="Di Palma F."/>
            <person name="Alfoldi J."/>
            <person name="Johnson J."/>
            <person name="Berlin A."/>
            <person name="Gnerre S."/>
            <person name="Jaffe D."/>
            <person name="MacCallum I."/>
            <person name="Young S."/>
            <person name="Walker B.J."/>
            <person name="Lander E."/>
            <person name="Lindblad-Toh K."/>
        </authorList>
    </citation>
    <scope>NUCLEOTIDE SEQUENCE [LARGE SCALE GENOMIC DNA]</scope>
    <source>
        <strain evidence="2">Wild caught</strain>
    </source>
</reference>
<reference evidence="1" key="3">
    <citation type="submission" date="2025-09" db="UniProtKB">
        <authorList>
            <consortium name="Ensembl"/>
        </authorList>
    </citation>
    <scope>IDENTIFICATION</scope>
</reference>
<evidence type="ECO:0000313" key="2">
    <source>
        <dbReference type="Proteomes" id="UP000008672"/>
    </source>
</evidence>